<protein>
    <submittedName>
        <fullName evidence="1">Uncharacterized protein</fullName>
    </submittedName>
</protein>
<sequence>MRIRYFVLLAGIVLLAAGIAIYASSAPSPLSSSQQAISNQTPSMHVSIETFPFDESVNKADAIVRVKINSKISELDSPADKTIFQAEVLQIYKDNKKLSENFIDIMQAGTDKALSNKNELLRKGDEIILFLMEAQSKPNTYWILGEETNMYDVTPHRIEKRARADAQLNEISMEQDSNEAPGGKQMLNPSAFIEKLEAEINSSTP</sequence>
<keyword evidence="2" id="KW-1185">Reference proteome</keyword>
<evidence type="ECO:0000313" key="1">
    <source>
        <dbReference type="EMBL" id="MEK8129516.1"/>
    </source>
</evidence>
<dbReference type="Proteomes" id="UP001469365">
    <property type="component" value="Unassembled WGS sequence"/>
</dbReference>
<dbReference type="RefSeq" id="WP_341416626.1">
    <property type="nucleotide sequence ID" value="NZ_JBBPCC010000010.1"/>
</dbReference>
<gene>
    <name evidence="1" type="ORF">WMW72_16545</name>
</gene>
<dbReference type="EMBL" id="JBBPCC010000010">
    <property type="protein sequence ID" value="MEK8129516.1"/>
    <property type="molecule type" value="Genomic_DNA"/>
</dbReference>
<proteinExistence type="predicted"/>
<reference evidence="1 2" key="1">
    <citation type="submission" date="2024-04" db="EMBL/GenBank/DDBJ databases">
        <title>draft genome sequnece of Paenibacillus filicis.</title>
        <authorList>
            <person name="Kim D.-U."/>
        </authorList>
    </citation>
    <scope>NUCLEOTIDE SEQUENCE [LARGE SCALE GENOMIC DNA]</scope>
    <source>
        <strain evidence="1 2">KACC14197</strain>
    </source>
</reference>
<evidence type="ECO:0000313" key="2">
    <source>
        <dbReference type="Proteomes" id="UP001469365"/>
    </source>
</evidence>
<accession>A0ABU9DKX2</accession>
<name>A0ABU9DKX2_9BACL</name>
<comment type="caution">
    <text evidence="1">The sequence shown here is derived from an EMBL/GenBank/DDBJ whole genome shotgun (WGS) entry which is preliminary data.</text>
</comment>
<organism evidence="1 2">
    <name type="scientific">Paenibacillus filicis</name>
    <dbReference type="NCBI Taxonomy" id="669464"/>
    <lineage>
        <taxon>Bacteria</taxon>
        <taxon>Bacillati</taxon>
        <taxon>Bacillota</taxon>
        <taxon>Bacilli</taxon>
        <taxon>Bacillales</taxon>
        <taxon>Paenibacillaceae</taxon>
        <taxon>Paenibacillus</taxon>
    </lineage>
</organism>